<evidence type="ECO:0000313" key="2">
    <source>
        <dbReference type="EMBL" id="MBO0938204.1"/>
    </source>
</evidence>
<dbReference type="RefSeq" id="WP_207365736.1">
    <property type="nucleotide sequence ID" value="NZ_JAFMYV010000008.1"/>
</dbReference>
<dbReference type="Proteomes" id="UP000664034">
    <property type="component" value="Unassembled WGS sequence"/>
</dbReference>
<organism evidence="2 3">
    <name type="scientific">Fibrella rubiginis</name>
    <dbReference type="NCBI Taxonomy" id="2817060"/>
    <lineage>
        <taxon>Bacteria</taxon>
        <taxon>Pseudomonadati</taxon>
        <taxon>Bacteroidota</taxon>
        <taxon>Cytophagia</taxon>
        <taxon>Cytophagales</taxon>
        <taxon>Spirosomataceae</taxon>
        <taxon>Fibrella</taxon>
    </lineage>
</organism>
<evidence type="ECO:0000256" key="1">
    <source>
        <dbReference type="SAM" id="MobiDB-lite"/>
    </source>
</evidence>
<sequence length="135" mass="14934">MKSVLIQLSGQDLETLIFDCVDRAIKFNYSTNPTNSDAEPFGTFGWLQGVCAGIPASTLRIKSAAGEIPGVKKFGKRVLYDKAEVVNWLRSQSKPAKPDAAELEQVAEQQVNVRLEKRRDATQAKRTTRPTTARP</sequence>
<accession>A0A939GJ55</accession>
<reference evidence="2" key="1">
    <citation type="submission" date="2021-03" db="EMBL/GenBank/DDBJ databases">
        <title>Fibrella sp. HMF5335 genome sequencing and assembly.</title>
        <authorList>
            <person name="Kang H."/>
            <person name="Kim H."/>
            <person name="Bae S."/>
            <person name="Joh K."/>
        </authorList>
    </citation>
    <scope>NUCLEOTIDE SEQUENCE</scope>
    <source>
        <strain evidence="2">HMF5335</strain>
    </source>
</reference>
<feature type="compositionally biased region" description="Basic and acidic residues" evidence="1">
    <location>
        <begin position="114"/>
        <end position="123"/>
    </location>
</feature>
<feature type="region of interest" description="Disordered" evidence="1">
    <location>
        <begin position="111"/>
        <end position="135"/>
    </location>
</feature>
<name>A0A939GJ55_9BACT</name>
<keyword evidence="3" id="KW-1185">Reference proteome</keyword>
<gene>
    <name evidence="2" type="ORF">J2I47_16750</name>
</gene>
<dbReference type="EMBL" id="JAFMYV010000008">
    <property type="protein sequence ID" value="MBO0938204.1"/>
    <property type="molecule type" value="Genomic_DNA"/>
</dbReference>
<comment type="caution">
    <text evidence="2">The sequence shown here is derived from an EMBL/GenBank/DDBJ whole genome shotgun (WGS) entry which is preliminary data.</text>
</comment>
<evidence type="ECO:0000313" key="3">
    <source>
        <dbReference type="Proteomes" id="UP000664034"/>
    </source>
</evidence>
<protein>
    <recommendedName>
        <fullName evidence="4">Helix-turn-helix domain-containing protein</fullName>
    </recommendedName>
</protein>
<dbReference type="AlphaFoldDB" id="A0A939GJ55"/>
<evidence type="ECO:0008006" key="4">
    <source>
        <dbReference type="Google" id="ProtNLM"/>
    </source>
</evidence>
<proteinExistence type="predicted"/>